<feature type="region of interest" description="Disordered" evidence="1">
    <location>
        <begin position="49"/>
        <end position="71"/>
    </location>
</feature>
<evidence type="ECO:0000313" key="3">
    <source>
        <dbReference type="EMBL" id="SEC79924.1"/>
    </source>
</evidence>
<keyword evidence="2" id="KW-0472">Membrane</keyword>
<evidence type="ECO:0000313" key="4">
    <source>
        <dbReference type="Proteomes" id="UP000182241"/>
    </source>
</evidence>
<dbReference type="Proteomes" id="UP000182241">
    <property type="component" value="Unassembled WGS sequence"/>
</dbReference>
<proteinExistence type="predicted"/>
<feature type="compositionally biased region" description="Polar residues" evidence="1">
    <location>
        <begin position="58"/>
        <end position="71"/>
    </location>
</feature>
<feature type="transmembrane region" description="Helical" evidence="2">
    <location>
        <begin position="20"/>
        <end position="42"/>
    </location>
</feature>
<dbReference type="AlphaFoldDB" id="A0A1H4VHT3"/>
<reference evidence="4" key="1">
    <citation type="submission" date="2016-10" db="EMBL/GenBank/DDBJ databases">
        <authorList>
            <person name="Varghese N."/>
            <person name="Submissions S."/>
        </authorList>
    </citation>
    <scope>NUCLEOTIDE SEQUENCE [LARGE SCALE GENOMIC DNA]</scope>
    <source>
        <strain evidence="4">DSM 44234</strain>
    </source>
</reference>
<protein>
    <submittedName>
        <fullName evidence="3">Uncharacterized protein</fullName>
    </submittedName>
</protein>
<keyword evidence="2" id="KW-1133">Transmembrane helix</keyword>
<gene>
    <name evidence="3" type="ORF">SAMN04489793_3216</name>
</gene>
<organism evidence="3 4">
    <name type="scientific">Tsukamurella tyrosinosolvens</name>
    <dbReference type="NCBI Taxonomy" id="57704"/>
    <lineage>
        <taxon>Bacteria</taxon>
        <taxon>Bacillati</taxon>
        <taxon>Actinomycetota</taxon>
        <taxon>Actinomycetes</taxon>
        <taxon>Mycobacteriales</taxon>
        <taxon>Tsukamurellaceae</taxon>
        <taxon>Tsukamurella</taxon>
    </lineage>
</organism>
<keyword evidence="2" id="KW-0812">Transmembrane</keyword>
<dbReference type="STRING" id="57704.SAMN04489793_3216"/>
<name>A0A1H4VHT3_TSUTY</name>
<evidence type="ECO:0000256" key="1">
    <source>
        <dbReference type="SAM" id="MobiDB-lite"/>
    </source>
</evidence>
<keyword evidence="4" id="KW-1185">Reference proteome</keyword>
<dbReference type="EMBL" id="FNSA01000003">
    <property type="protein sequence ID" value="SEC79924.1"/>
    <property type="molecule type" value="Genomic_DNA"/>
</dbReference>
<evidence type="ECO:0000256" key="2">
    <source>
        <dbReference type="SAM" id="Phobius"/>
    </source>
</evidence>
<dbReference type="RefSeq" id="WP_068742792.1">
    <property type="nucleotide sequence ID" value="NZ_FNSA01000003.1"/>
</dbReference>
<accession>A0A1H4VHT3</accession>
<sequence length="71" mass="7466">MRSEDFDHRGLGRRVLEATLDYASTAVSTLAMFALALALIALMTRSAPPAGSPVVVDGSTTPSTSSETQIR</sequence>